<sequence>MFTTTTQTTLTMTETTPGTSQKQMERTSLVVLGWAVTIGLINYTGEDSDGDGLGDTQIPYNSSGSIENGGDYLPLVKPSAP</sequence>
<proteinExistence type="predicted"/>
<reference evidence="2" key="1">
    <citation type="submission" date="2020-06" db="EMBL/GenBank/DDBJ databases">
        <title>Unique genomic features of the anaerobic methanotrophic archaea.</title>
        <authorList>
            <person name="Chadwick G.L."/>
            <person name="Skennerton C.T."/>
            <person name="Laso-Perez R."/>
            <person name="Leu A.O."/>
            <person name="Speth D.R."/>
            <person name="Yu H."/>
            <person name="Morgan-Lang C."/>
            <person name="Hatzenpichler R."/>
            <person name="Goudeau D."/>
            <person name="Malmstrom R."/>
            <person name="Brazelton W.J."/>
            <person name="Woyke T."/>
            <person name="Hallam S.J."/>
            <person name="Tyson G.W."/>
            <person name="Wegener G."/>
            <person name="Boetius A."/>
            <person name="Orphan V."/>
        </authorList>
    </citation>
    <scope>NUCLEOTIDE SEQUENCE</scope>
</reference>
<accession>A0A7G9Z622</accession>
<organism evidence="2">
    <name type="scientific">Candidatus Methanophaga sp. ANME-1 ERB7</name>
    <dbReference type="NCBI Taxonomy" id="2759913"/>
    <lineage>
        <taxon>Archaea</taxon>
        <taxon>Methanobacteriati</taxon>
        <taxon>Methanobacteriota</taxon>
        <taxon>Stenosarchaea group</taxon>
        <taxon>Methanomicrobia</taxon>
        <taxon>Candidatus Methanophagales</taxon>
        <taxon>Candidatus Methanophagaceae</taxon>
        <taxon>Candidatus Methanophaga</taxon>
    </lineage>
</organism>
<feature type="region of interest" description="Disordered" evidence="1">
    <location>
        <begin position="45"/>
        <end position="81"/>
    </location>
</feature>
<evidence type="ECO:0000313" key="2">
    <source>
        <dbReference type="EMBL" id="QNO55706.1"/>
    </source>
</evidence>
<dbReference type="AlphaFoldDB" id="A0A7G9Z622"/>
<evidence type="ECO:0000256" key="1">
    <source>
        <dbReference type="SAM" id="MobiDB-lite"/>
    </source>
</evidence>
<protein>
    <submittedName>
        <fullName evidence="2">Uncharacterized protein</fullName>
    </submittedName>
</protein>
<gene>
    <name evidence="2" type="ORF">MNGCPPAP_00003</name>
</gene>
<feature type="region of interest" description="Disordered" evidence="1">
    <location>
        <begin position="1"/>
        <end position="24"/>
    </location>
</feature>
<feature type="compositionally biased region" description="Low complexity" evidence="1">
    <location>
        <begin position="1"/>
        <end position="19"/>
    </location>
</feature>
<name>A0A7G9Z622_9EURY</name>
<dbReference type="EMBL" id="MT631626">
    <property type="protein sequence ID" value="QNO55706.1"/>
    <property type="molecule type" value="Genomic_DNA"/>
</dbReference>